<dbReference type="InterPro" id="IPR018060">
    <property type="entry name" value="HTH_AraC"/>
</dbReference>
<gene>
    <name evidence="5" type="ORF">H7C18_04635</name>
</gene>
<dbReference type="Gene3D" id="1.10.10.60">
    <property type="entry name" value="Homeodomain-like"/>
    <property type="match status" value="2"/>
</dbReference>
<comment type="caution">
    <text evidence="5">The sequence shown here is derived from an EMBL/GenBank/DDBJ whole genome shotgun (WGS) entry which is preliminary data.</text>
</comment>
<accession>A0A7X0VVS1</accession>
<dbReference type="InterPro" id="IPR037923">
    <property type="entry name" value="HTH-like"/>
</dbReference>
<keyword evidence="2" id="KW-0238">DNA-binding</keyword>
<dbReference type="GO" id="GO:0003700">
    <property type="term" value="F:DNA-binding transcription factor activity"/>
    <property type="evidence" value="ECO:0007669"/>
    <property type="project" value="InterPro"/>
</dbReference>
<keyword evidence="6" id="KW-1185">Reference proteome</keyword>
<dbReference type="PANTHER" id="PTHR46796:SF7">
    <property type="entry name" value="ARAC FAMILY TRANSCRIPTIONAL REGULATOR"/>
    <property type="match status" value="1"/>
</dbReference>
<dbReference type="InterPro" id="IPR013096">
    <property type="entry name" value="Cupin_2"/>
</dbReference>
<keyword evidence="3" id="KW-0804">Transcription</keyword>
<dbReference type="Proteomes" id="UP000564644">
    <property type="component" value="Unassembled WGS sequence"/>
</dbReference>
<reference evidence="5 6" key="1">
    <citation type="submission" date="2020-08" db="EMBL/GenBank/DDBJ databases">
        <title>Cohnella phylogeny.</title>
        <authorList>
            <person name="Dunlap C."/>
        </authorList>
    </citation>
    <scope>NUCLEOTIDE SEQUENCE [LARGE SCALE GENOMIC DNA]</scope>
    <source>
        <strain evidence="5 6">CBP 2801</strain>
    </source>
</reference>
<dbReference type="RefSeq" id="WP_185127845.1">
    <property type="nucleotide sequence ID" value="NZ_JACJVO010000005.1"/>
</dbReference>
<feature type="domain" description="HTH araC/xylS-type" evidence="4">
    <location>
        <begin position="188"/>
        <end position="285"/>
    </location>
</feature>
<protein>
    <submittedName>
        <fullName evidence="5">AraC family transcriptional regulator</fullName>
    </submittedName>
</protein>
<dbReference type="SMART" id="SM00342">
    <property type="entry name" value="HTH_ARAC"/>
    <property type="match status" value="1"/>
</dbReference>
<dbReference type="InterPro" id="IPR014710">
    <property type="entry name" value="RmlC-like_jellyroll"/>
</dbReference>
<evidence type="ECO:0000256" key="3">
    <source>
        <dbReference type="ARBA" id="ARBA00023163"/>
    </source>
</evidence>
<proteinExistence type="predicted"/>
<dbReference type="PROSITE" id="PS01124">
    <property type="entry name" value="HTH_ARAC_FAMILY_2"/>
    <property type="match status" value="1"/>
</dbReference>
<evidence type="ECO:0000313" key="5">
    <source>
        <dbReference type="EMBL" id="MBB6730178.1"/>
    </source>
</evidence>
<dbReference type="SUPFAM" id="SSF51215">
    <property type="entry name" value="Regulatory protein AraC"/>
    <property type="match status" value="1"/>
</dbReference>
<dbReference type="EMBL" id="JACJVO010000005">
    <property type="protein sequence ID" value="MBB6730178.1"/>
    <property type="molecule type" value="Genomic_DNA"/>
</dbReference>
<name>A0A7X0VVS1_9BACL</name>
<dbReference type="InterPro" id="IPR050204">
    <property type="entry name" value="AraC_XylS_family_regulators"/>
</dbReference>
<dbReference type="PANTHER" id="PTHR46796">
    <property type="entry name" value="HTH-TYPE TRANSCRIPTIONAL ACTIVATOR RHAS-RELATED"/>
    <property type="match status" value="1"/>
</dbReference>
<dbReference type="SUPFAM" id="SSF46689">
    <property type="entry name" value="Homeodomain-like"/>
    <property type="match status" value="2"/>
</dbReference>
<evidence type="ECO:0000256" key="1">
    <source>
        <dbReference type="ARBA" id="ARBA00023015"/>
    </source>
</evidence>
<dbReference type="AlphaFoldDB" id="A0A7X0VVS1"/>
<sequence length="295" mass="33268">MSVRTLSDLAPALNFASRDTAEPGERWGPRANPDCQLFHVVSGEAVLRLGGEELRIRPGESVFYPEGAAHLLTVVRRTDYFSLHFRLHAESPQPVHPALAIRELPWERLTGTPEPVRLAVDGRGEIAVPHRFELPGSDALLMRMVQEYRQELPGSALLLRALTAELILTVVRHALARHERGRLGDRLEPAIRAMTEQPARDWTVAELADLCGYHPSYFTKVFRESFGRNPKAFLVAERIKRAKQALLRGETTERAAERLGYASVHYFSNNFKKMTGMTPGEFRQLPESPSEREES</sequence>
<dbReference type="Pfam" id="PF12833">
    <property type="entry name" value="HTH_18"/>
    <property type="match status" value="1"/>
</dbReference>
<evidence type="ECO:0000256" key="2">
    <source>
        <dbReference type="ARBA" id="ARBA00023125"/>
    </source>
</evidence>
<dbReference type="Pfam" id="PF07883">
    <property type="entry name" value="Cupin_2"/>
    <property type="match status" value="1"/>
</dbReference>
<organism evidence="5 6">
    <name type="scientific">Cohnella zeiphila</name>
    <dbReference type="NCBI Taxonomy" id="2761120"/>
    <lineage>
        <taxon>Bacteria</taxon>
        <taxon>Bacillati</taxon>
        <taxon>Bacillota</taxon>
        <taxon>Bacilli</taxon>
        <taxon>Bacillales</taxon>
        <taxon>Paenibacillaceae</taxon>
        <taxon>Cohnella</taxon>
    </lineage>
</organism>
<evidence type="ECO:0000313" key="6">
    <source>
        <dbReference type="Proteomes" id="UP000564644"/>
    </source>
</evidence>
<dbReference type="Gene3D" id="2.60.120.10">
    <property type="entry name" value="Jelly Rolls"/>
    <property type="match status" value="1"/>
</dbReference>
<evidence type="ECO:0000259" key="4">
    <source>
        <dbReference type="PROSITE" id="PS01124"/>
    </source>
</evidence>
<dbReference type="InterPro" id="IPR009057">
    <property type="entry name" value="Homeodomain-like_sf"/>
</dbReference>
<dbReference type="GO" id="GO:0043565">
    <property type="term" value="F:sequence-specific DNA binding"/>
    <property type="evidence" value="ECO:0007669"/>
    <property type="project" value="InterPro"/>
</dbReference>
<keyword evidence="1" id="KW-0805">Transcription regulation</keyword>